<feature type="transmembrane region" description="Helical" evidence="8">
    <location>
        <begin position="382"/>
        <end position="408"/>
    </location>
</feature>
<dbReference type="PRINTS" id="PR00173">
    <property type="entry name" value="EDTRNSPORT"/>
</dbReference>
<evidence type="ECO:0000256" key="7">
    <source>
        <dbReference type="ARBA" id="ARBA00023180"/>
    </source>
</evidence>
<evidence type="ECO:0000313" key="10">
    <source>
        <dbReference type="Proteomes" id="UP000515150"/>
    </source>
</evidence>
<evidence type="ECO:0000256" key="1">
    <source>
        <dbReference type="ARBA" id="ARBA00004141"/>
    </source>
</evidence>
<dbReference type="PANTHER" id="PTHR11958">
    <property type="entry name" value="SODIUM/DICARBOXYLATE SYMPORTER-RELATED"/>
    <property type="match status" value="1"/>
</dbReference>
<keyword evidence="5 8" id="KW-1133">Transmembrane helix</keyword>
<evidence type="ECO:0000313" key="11">
    <source>
        <dbReference type="RefSeq" id="XP_055364542.1"/>
    </source>
</evidence>
<dbReference type="InterPro" id="IPR001991">
    <property type="entry name" value="Na-dicarboxylate_symporter"/>
</dbReference>
<dbReference type="GO" id="GO:0005313">
    <property type="term" value="F:L-glutamate transmembrane transporter activity"/>
    <property type="evidence" value="ECO:0007669"/>
    <property type="project" value="TreeGrafter"/>
</dbReference>
<evidence type="ECO:0000256" key="8">
    <source>
        <dbReference type="RuleBase" id="RU361216"/>
    </source>
</evidence>
<dbReference type="AlphaFoldDB" id="A0A9W2XSA0"/>
<dbReference type="GO" id="GO:0015175">
    <property type="term" value="F:neutral L-amino acid transmembrane transporter activity"/>
    <property type="evidence" value="ECO:0007669"/>
    <property type="project" value="TreeGrafter"/>
</dbReference>
<protein>
    <recommendedName>
        <fullName evidence="8">Amino acid transporter</fullName>
    </recommendedName>
</protein>
<dbReference type="InterPro" id="IPR036458">
    <property type="entry name" value="Na:dicarbo_symporter_sf"/>
</dbReference>
<evidence type="ECO:0000256" key="3">
    <source>
        <dbReference type="ARBA" id="ARBA00022692"/>
    </source>
</evidence>
<feature type="transmembrane region" description="Helical" evidence="8">
    <location>
        <begin position="51"/>
        <end position="69"/>
    </location>
</feature>
<keyword evidence="2 8" id="KW-0813">Transport</keyword>
<dbReference type="GeneID" id="114853941"/>
<accession>A0A9W2XSA0</accession>
<keyword evidence="10" id="KW-1185">Reference proteome</keyword>
<keyword evidence="4 8" id="KW-0769">Symport</keyword>
<feature type="transmembrane region" description="Helical" evidence="8">
    <location>
        <begin position="248"/>
        <end position="268"/>
    </location>
</feature>
<evidence type="ECO:0000256" key="9">
    <source>
        <dbReference type="SAM" id="MobiDB-lite"/>
    </source>
</evidence>
<dbReference type="OrthoDB" id="5877963at2759"/>
<keyword evidence="7" id="KW-0325">Glycoprotein</keyword>
<evidence type="ECO:0000256" key="5">
    <source>
        <dbReference type="ARBA" id="ARBA00022989"/>
    </source>
</evidence>
<dbReference type="InterPro" id="IPR018107">
    <property type="entry name" value="Na-dicarboxylate_symporter_CS"/>
</dbReference>
<gene>
    <name evidence="11" type="primary">LOC114853941</name>
</gene>
<comment type="similarity">
    <text evidence="8">Belongs to the dicarboxylate/amino acid:cation symporter (DAACS) (TC 2.A.23) family.</text>
</comment>
<comment type="subcellular location">
    <subcellularLocation>
        <location evidence="1 8">Membrane</location>
        <topology evidence="1 8">Multi-pass membrane protein</topology>
    </subcellularLocation>
</comment>
<evidence type="ECO:0000256" key="4">
    <source>
        <dbReference type="ARBA" id="ARBA00022847"/>
    </source>
</evidence>
<proteinExistence type="inferred from homology"/>
<sequence length="602" mass="65782">MEELLLPSSNEEPRPDPRSSRTMGNRLKAFLQVMLSGDLKRNVKSFCKRNGLLTLSVIAVATGCMLGFMLRGTQMSTQAKIYFSFPGELLMRMLKMLILPLITSSLMSGLSSMESKACCRMGVLTVTYYLWTTFIAVVVGIVLVVIIKPGVGTEVESNRLGGGPVMTSADALLDLIRNMVPSNLIEATFQQYKTDLVPVLKVPSRTIQPNFVYVIPDDRDTKGRTVYLELTPAPEVVYRISPGSSQQMNVLGIVVFSATMGLLLGRMGERGLPLINVCQCINECVMKIINAAVWYFPFGIIFLVAGKILDMQDPSTLGRKLGWYGITVLAGLFVHGLILLPLFYFLLTRKNPFSYIRGLLQAMVIALATSSRSESRTVMVQLLTWVCTSSYCIFPHILCVLSSATLPITMKCLLENCCVERQIARFVLPVGATINMDGTALYEAVAAIFIAQVNDYELDFGQLITISITATAASIGAAGIPQAGLVTMVIVLTSVGLPPDDITLIVAIDWILDRFRTMINVLGDALAAGIIAHLCRKDFPLGGAGQSVPSYGTQNPHTQKSCHSVDVPMTDVHSHRECVYEVTGDSACGRRAHTIYYNICQV</sequence>
<feature type="transmembrane region" description="Helical" evidence="8">
    <location>
        <begin position="288"/>
        <end position="309"/>
    </location>
</feature>
<dbReference type="Pfam" id="PF00375">
    <property type="entry name" value="SDF"/>
    <property type="match status" value="2"/>
</dbReference>
<dbReference type="GO" id="GO:0005886">
    <property type="term" value="C:plasma membrane"/>
    <property type="evidence" value="ECO:0007669"/>
    <property type="project" value="TreeGrafter"/>
</dbReference>
<dbReference type="InterPro" id="IPR050746">
    <property type="entry name" value="DAACS"/>
</dbReference>
<organism evidence="10 11">
    <name type="scientific">Betta splendens</name>
    <name type="common">Siamese fighting fish</name>
    <dbReference type="NCBI Taxonomy" id="158456"/>
    <lineage>
        <taxon>Eukaryota</taxon>
        <taxon>Metazoa</taxon>
        <taxon>Chordata</taxon>
        <taxon>Craniata</taxon>
        <taxon>Vertebrata</taxon>
        <taxon>Euteleostomi</taxon>
        <taxon>Actinopterygii</taxon>
        <taxon>Neopterygii</taxon>
        <taxon>Teleostei</taxon>
        <taxon>Neoteleostei</taxon>
        <taxon>Acanthomorphata</taxon>
        <taxon>Anabantaria</taxon>
        <taxon>Anabantiformes</taxon>
        <taxon>Anabantoidei</taxon>
        <taxon>Osphronemidae</taxon>
        <taxon>Betta</taxon>
    </lineage>
</organism>
<keyword evidence="3 8" id="KW-0812">Transmembrane</keyword>
<dbReference type="RefSeq" id="XP_055364542.1">
    <property type="nucleotide sequence ID" value="XM_055508567.1"/>
</dbReference>
<dbReference type="GO" id="GO:0015501">
    <property type="term" value="F:glutamate:sodium symporter activity"/>
    <property type="evidence" value="ECO:0007669"/>
    <property type="project" value="TreeGrafter"/>
</dbReference>
<dbReference type="PROSITE" id="PS00713">
    <property type="entry name" value="NA_DICARBOXYL_SYMP_1"/>
    <property type="match status" value="1"/>
</dbReference>
<feature type="compositionally biased region" description="Low complexity" evidence="9">
    <location>
        <begin position="1"/>
        <end position="10"/>
    </location>
</feature>
<reference evidence="11" key="1">
    <citation type="submission" date="2025-08" db="UniProtKB">
        <authorList>
            <consortium name="RefSeq"/>
        </authorList>
    </citation>
    <scope>IDENTIFICATION</scope>
</reference>
<feature type="transmembrane region" description="Helical" evidence="8">
    <location>
        <begin position="89"/>
        <end position="108"/>
    </location>
</feature>
<dbReference type="Gene3D" id="1.10.3860.10">
    <property type="entry name" value="Sodium:dicarboxylate symporter"/>
    <property type="match status" value="1"/>
</dbReference>
<evidence type="ECO:0000256" key="2">
    <source>
        <dbReference type="ARBA" id="ARBA00022448"/>
    </source>
</evidence>
<dbReference type="Proteomes" id="UP000515150">
    <property type="component" value="Chromosome 4"/>
</dbReference>
<evidence type="ECO:0000256" key="6">
    <source>
        <dbReference type="ARBA" id="ARBA00023136"/>
    </source>
</evidence>
<dbReference type="PANTHER" id="PTHR11958:SF48">
    <property type="entry name" value="AMINO ACID TRANSPORTER"/>
    <property type="match status" value="1"/>
</dbReference>
<dbReference type="PROSITE" id="PS00714">
    <property type="entry name" value="NA_DICARBOXYL_SYMP_2"/>
    <property type="match status" value="1"/>
</dbReference>
<dbReference type="SUPFAM" id="SSF118215">
    <property type="entry name" value="Proton glutamate symport protein"/>
    <property type="match status" value="1"/>
</dbReference>
<feature type="region of interest" description="Disordered" evidence="9">
    <location>
        <begin position="1"/>
        <end position="22"/>
    </location>
</feature>
<feature type="transmembrane region" description="Helical" evidence="8">
    <location>
        <begin position="321"/>
        <end position="347"/>
    </location>
</feature>
<feature type="transmembrane region" description="Helical" evidence="8">
    <location>
        <begin position="128"/>
        <end position="147"/>
    </location>
</feature>
<name>A0A9W2XSA0_BETSP</name>
<keyword evidence="6 8" id="KW-0472">Membrane</keyword>